<dbReference type="InterPro" id="IPR056619">
    <property type="entry name" value="C8-3_MUC4"/>
</dbReference>
<proteinExistence type="predicted"/>
<evidence type="ECO:0000256" key="2">
    <source>
        <dbReference type="ARBA" id="ARBA00023136"/>
    </source>
</evidence>
<keyword evidence="2" id="KW-0472">Membrane</keyword>
<dbReference type="PANTHER" id="PTHR13802:SF52">
    <property type="entry name" value="MUCIN-4"/>
    <property type="match status" value="1"/>
</dbReference>
<evidence type="ECO:0000259" key="4">
    <source>
        <dbReference type="Pfam" id="PF23263"/>
    </source>
</evidence>
<reference evidence="5 6" key="1">
    <citation type="submission" date="2024-04" db="EMBL/GenBank/DDBJ databases">
        <authorList>
            <consortium name="Genoscope - CEA"/>
            <person name="William W."/>
        </authorList>
    </citation>
    <scope>NUCLEOTIDE SEQUENCE [LARGE SCALE GENOMIC DNA]</scope>
</reference>
<evidence type="ECO:0000256" key="3">
    <source>
        <dbReference type="ARBA" id="ARBA00023157"/>
    </source>
</evidence>
<dbReference type="GO" id="GO:0016020">
    <property type="term" value="C:membrane"/>
    <property type="evidence" value="ECO:0007669"/>
    <property type="project" value="UniProtKB-SubCell"/>
</dbReference>
<evidence type="ECO:0000313" key="6">
    <source>
        <dbReference type="Proteomes" id="UP001497497"/>
    </source>
</evidence>
<comment type="caution">
    <text evidence="5">The sequence shown here is derived from an EMBL/GenBank/DDBJ whole genome shotgun (WGS) entry which is preliminary data.</text>
</comment>
<keyword evidence="6" id="KW-1185">Reference proteome</keyword>
<dbReference type="EMBL" id="CAXITT010000182">
    <property type="protein sequence ID" value="CAL1534784.1"/>
    <property type="molecule type" value="Genomic_DNA"/>
</dbReference>
<dbReference type="PANTHER" id="PTHR13802">
    <property type="entry name" value="MUCIN 4-RELATED"/>
    <property type="match status" value="1"/>
</dbReference>
<keyword evidence="3" id="KW-1015">Disulfide bond</keyword>
<protein>
    <recommendedName>
        <fullName evidence="4">Mucin-4-like C8-3 domain-containing protein</fullName>
    </recommendedName>
</protein>
<dbReference type="InterPro" id="IPR051495">
    <property type="entry name" value="Epithelial_Barrier/Signaling"/>
</dbReference>
<organism evidence="5 6">
    <name type="scientific">Lymnaea stagnalis</name>
    <name type="common">Great pond snail</name>
    <name type="synonym">Helix stagnalis</name>
    <dbReference type="NCBI Taxonomy" id="6523"/>
    <lineage>
        <taxon>Eukaryota</taxon>
        <taxon>Metazoa</taxon>
        <taxon>Spiralia</taxon>
        <taxon>Lophotrochozoa</taxon>
        <taxon>Mollusca</taxon>
        <taxon>Gastropoda</taxon>
        <taxon>Heterobranchia</taxon>
        <taxon>Euthyneura</taxon>
        <taxon>Panpulmonata</taxon>
        <taxon>Hygrophila</taxon>
        <taxon>Lymnaeoidea</taxon>
        <taxon>Lymnaeidae</taxon>
        <taxon>Lymnaea</taxon>
    </lineage>
</organism>
<feature type="domain" description="Mucin-4-like C8-3" evidence="4">
    <location>
        <begin position="48"/>
        <end position="91"/>
    </location>
</feature>
<sequence>MSERELLYSFGRHWEVSAHNTIFAYGKGENSSTFSHPDFVPLFGDEVSPETARVAEQTCGKNNTECIIDYVVTGSQEFASSTMQSFLKQQSFVSNLANNPPELSLKNDSLNSLGQWNVTESKDSTLEVFPEDADGDVVSIELVGNHTGAIVRNRSIIYTPDAKNPINLG</sequence>
<gene>
    <name evidence="5" type="ORF">GSLYS_00008744001</name>
</gene>
<dbReference type="Pfam" id="PF23263">
    <property type="entry name" value="C8-3_MUC4"/>
    <property type="match status" value="1"/>
</dbReference>
<name>A0AAV2HL66_LYMST</name>
<accession>A0AAV2HL66</accession>
<dbReference type="Proteomes" id="UP001497497">
    <property type="component" value="Unassembled WGS sequence"/>
</dbReference>
<dbReference type="AlphaFoldDB" id="A0AAV2HL66"/>
<evidence type="ECO:0000313" key="5">
    <source>
        <dbReference type="EMBL" id="CAL1534784.1"/>
    </source>
</evidence>
<comment type="subcellular location">
    <subcellularLocation>
        <location evidence="1">Membrane</location>
    </subcellularLocation>
</comment>
<evidence type="ECO:0000256" key="1">
    <source>
        <dbReference type="ARBA" id="ARBA00004370"/>
    </source>
</evidence>